<dbReference type="Pfam" id="PF11707">
    <property type="entry name" value="Npa1"/>
    <property type="match status" value="1"/>
</dbReference>
<dbReference type="Pfam" id="PF16201">
    <property type="entry name" value="NopRA1"/>
    <property type="match status" value="1"/>
</dbReference>
<dbReference type="InterPro" id="IPR059018">
    <property type="entry name" value="HEAT_URB1"/>
</dbReference>
<protein>
    <recommendedName>
        <fullName evidence="6">Nucleolar pre-ribosomal-associated protein 1</fullName>
    </recommendedName>
</protein>
<comment type="caution">
    <text evidence="4">The sequence shown here is derived from an EMBL/GenBank/DDBJ whole genome shotgun (WGS) entry which is preliminary data.</text>
</comment>
<dbReference type="GO" id="GO:0005730">
    <property type="term" value="C:nucleolus"/>
    <property type="evidence" value="ECO:0007669"/>
    <property type="project" value="TreeGrafter"/>
</dbReference>
<organism evidence="4 5">
    <name type="scientific">Wickerhamomyces mucosus</name>
    <dbReference type="NCBI Taxonomy" id="1378264"/>
    <lineage>
        <taxon>Eukaryota</taxon>
        <taxon>Fungi</taxon>
        <taxon>Dikarya</taxon>
        <taxon>Ascomycota</taxon>
        <taxon>Saccharomycotina</taxon>
        <taxon>Saccharomycetes</taxon>
        <taxon>Phaffomycetales</taxon>
        <taxon>Wickerhamomycetaceae</taxon>
        <taxon>Wickerhamomyces</taxon>
    </lineage>
</organism>
<dbReference type="InterPro" id="IPR032436">
    <property type="entry name" value="URB1_C"/>
</dbReference>
<dbReference type="OrthoDB" id="72892at2759"/>
<evidence type="ECO:0000313" key="5">
    <source>
        <dbReference type="Proteomes" id="UP000769528"/>
    </source>
</evidence>
<proteinExistence type="predicted"/>
<dbReference type="PANTHER" id="PTHR13500:SF0">
    <property type="entry name" value="NUCLEOLAR PRE-RIBOSOMAL-ASSOCIATED PROTEIN 1"/>
    <property type="match status" value="1"/>
</dbReference>
<evidence type="ECO:0000313" key="4">
    <source>
        <dbReference type="EMBL" id="KAH3678497.1"/>
    </source>
</evidence>
<feature type="domain" description="URB1 central HEAT repeat" evidence="3">
    <location>
        <begin position="552"/>
        <end position="714"/>
    </location>
</feature>
<dbReference type="EMBL" id="JAEUBF010000443">
    <property type="protein sequence ID" value="KAH3678497.1"/>
    <property type="molecule type" value="Genomic_DNA"/>
</dbReference>
<dbReference type="GO" id="GO:0000463">
    <property type="term" value="P:maturation of LSU-rRNA from tricistronic rRNA transcript (SSU-rRNA, 5.8S rRNA, LSU-rRNA)"/>
    <property type="evidence" value="ECO:0007669"/>
    <property type="project" value="TreeGrafter"/>
</dbReference>
<evidence type="ECO:0000259" key="2">
    <source>
        <dbReference type="Pfam" id="PF16201"/>
    </source>
</evidence>
<evidence type="ECO:0008006" key="6">
    <source>
        <dbReference type="Google" id="ProtNLM"/>
    </source>
</evidence>
<gene>
    <name evidence="4" type="ORF">WICMUC_001514</name>
</gene>
<dbReference type="Pfam" id="PF26140">
    <property type="entry name" value="HEAT_URB1"/>
    <property type="match status" value="1"/>
</dbReference>
<keyword evidence="5" id="KW-1185">Reference proteome</keyword>
<sequence>MSDLPKKGNFKANIGSVNTGVFDKIEELLKNNETNFDINSFHQFLAKGFATQATQSWSYYSHVNDHVKFTSSTITLTKLIKKLGEHYDLIANGLEIIKDILVNYSKTLYRGLSSTRPSITNPILRLINEFILFQNGSLVDDFVALFEFQLPVLPKLLIPTKQESSNVESTHNKEHLSIRYCFIRVLINLLKYSNSIVRKDFLAANSKIMSNWFKYLPNIDSDALISITLKTWDEFILREPSFKKSTKLKVFNEWNIIKLIPLYYSSNKELRTEFHTFLTATIIDPKHGLKFTSDEAWLSSQKVSSSTLLVNGKNFKLNNKFIYSILTNLKPWDDDLQMKLIIESLSVIPELICPFLNYLSSRGLHDPKLTSYWLGQTLLLSKIIRLQTPEEIIKSETAPSISIVKELVLPSTLNRSVLTKCLNSDVFLIRQLSAQLIMDTLIKLNEILKIFTTKDWQEGRLDLINSVYSSLPELSAVASSLSDSYSKQPSNKILLATNLMIINTYLPIFPDDYNYSSSISKPYVDLVNSKTEFSNIDLVLLDNFFQLQQGYSSQLKWWNKSDTKSNSLFTLLLKITSSNKSGSVSSKISHLLQVIVQQTVIFNYKTLKVDPITILIHSLQILSYNDSVKNTGKIWKLLDETISRSVKTPFKYLDSSNELERLSPFIVALFEQWKFVESGEGYETVSKWLVLYLRYCAICGEPIEPIQKLLAESEIDSGLETYLTINETSSSDKSFTIASDISFFEFATTAPLEKFSSSKKIPISDFDIIGAFARVKNLLDDESLTLKEVETPISALFAKIGDYLFNNTESSVKFSSVFYWGELYLSNNTDKSTYISSLVSEVFEQLPDFDVKDFSKAVIGSLNRIDLNDAQQLVLSDSLWSLRSDELRQVLNNENVIIERGVVKQLLEKKQSLLSDQIITLLDKGLPTQMLIPFFENDLIVFGDLNELFLKIVENPKFLAILPVLLENKAILPELVEFIYKTNDKFLFTYLISRIENQDLSAVNADHLRDISKIAEENALKLIKSESFDYFSAAQLSNVFIFSKNNLDEGERSYLIHYFLEKSGNKYNSHVAKLIGFFKIQTNEIKLWINKSILYLTKVFAEFTELPEEFLKFVQSIKDLLLEFDISTFINKSNINALLEVIFTKWPRYEVGLEFASVVIIIGKKHLLDYGKLLQILANNEGNVLIKNISQASAESRFLTVLILWRLFEYDVSKNSTIALQEKILQFYNGTTHPEDLMIYRILERLETKLNSSWIDNVISWDLLEGLSEDEESLVGEVKLIEKKKEGFIITLSNNYIQNGLDNYQVIRPTLPVLNSSKNAENREKVQQFYQFSQSSLSSKEIYYDPLFLSLLIINNEELVNLTSKEDSSDLITKTNIKKLIDSGLLSSIIINLASEDRTLYEVSVKILSGVLNSLEEEESTFKDRLLVKLFLTKIVSTLLQDEKYERIPLTFIFVAKLVPILTNPGHILYEKAFRWVLKSPSINSNDIPLYHEISTFNSKDSSETSDAYYKQVQWFLQTLTIALKSSKDIQLLKDRNLLEWLLNLQNSPFVNVRIKYQILEILSRILNIETGSNLLITRYGGLLNIEQEISKILNEDSNKELKHLQNTQYLLNLQELALKYSIAGHSVKRVNEWTSADIGNFSKRSISRT</sequence>
<name>A0A9P8PU83_9ASCO</name>
<dbReference type="PANTHER" id="PTHR13500">
    <property type="entry name" value="NUCLEOLAR PRERIBOSOMAL-ASSOCIATED PROTEIN 1"/>
    <property type="match status" value="1"/>
</dbReference>
<accession>A0A9P8PU83</accession>
<feature type="domain" description="URB1 N-terminal" evidence="1">
    <location>
        <begin position="51"/>
        <end position="375"/>
    </location>
</feature>
<dbReference type="Proteomes" id="UP000769528">
    <property type="component" value="Unassembled WGS sequence"/>
</dbReference>
<feature type="domain" description="URB1 C-terminal" evidence="2">
    <location>
        <begin position="1386"/>
        <end position="1583"/>
    </location>
</feature>
<dbReference type="GO" id="GO:0000466">
    <property type="term" value="P:maturation of 5.8S rRNA from tricistronic rRNA transcript (SSU-rRNA, 5.8S rRNA, LSU-rRNA)"/>
    <property type="evidence" value="ECO:0007669"/>
    <property type="project" value="TreeGrafter"/>
</dbReference>
<dbReference type="InterPro" id="IPR021714">
    <property type="entry name" value="URB1_N"/>
</dbReference>
<evidence type="ECO:0000259" key="3">
    <source>
        <dbReference type="Pfam" id="PF26140"/>
    </source>
</evidence>
<reference evidence="4" key="2">
    <citation type="submission" date="2021-01" db="EMBL/GenBank/DDBJ databases">
        <authorList>
            <person name="Schikora-Tamarit M.A."/>
        </authorList>
    </citation>
    <scope>NUCLEOTIDE SEQUENCE</scope>
    <source>
        <strain evidence="4">CBS6341</strain>
    </source>
</reference>
<dbReference type="InterPro" id="IPR039844">
    <property type="entry name" value="URB1"/>
</dbReference>
<reference evidence="4" key="1">
    <citation type="journal article" date="2021" name="Open Biol.">
        <title>Shared evolutionary footprints suggest mitochondrial oxidative damage underlies multiple complex I losses in fungi.</title>
        <authorList>
            <person name="Schikora-Tamarit M.A."/>
            <person name="Marcet-Houben M."/>
            <person name="Nosek J."/>
            <person name="Gabaldon T."/>
        </authorList>
    </citation>
    <scope>NUCLEOTIDE SEQUENCE</scope>
    <source>
        <strain evidence="4">CBS6341</strain>
    </source>
</reference>
<evidence type="ECO:0000259" key="1">
    <source>
        <dbReference type="Pfam" id="PF11707"/>
    </source>
</evidence>